<dbReference type="GO" id="GO:0070006">
    <property type="term" value="F:metalloaminopeptidase activity"/>
    <property type="evidence" value="ECO:0007669"/>
    <property type="project" value="TreeGrafter"/>
</dbReference>
<evidence type="ECO:0000313" key="3">
    <source>
        <dbReference type="EMBL" id="EJF53239.1"/>
    </source>
</evidence>
<dbReference type="GO" id="GO:0005737">
    <property type="term" value="C:cytoplasm"/>
    <property type="evidence" value="ECO:0007669"/>
    <property type="project" value="TreeGrafter"/>
</dbReference>
<dbReference type="Proteomes" id="UP000005113">
    <property type="component" value="Unassembled WGS sequence"/>
</dbReference>
<dbReference type="GO" id="GO:0043171">
    <property type="term" value="P:peptide catabolic process"/>
    <property type="evidence" value="ECO:0007669"/>
    <property type="project" value="TreeGrafter"/>
</dbReference>
<evidence type="ECO:0000313" key="4">
    <source>
        <dbReference type="Proteomes" id="UP000005113"/>
    </source>
</evidence>
<dbReference type="OrthoDB" id="9814383at2"/>
<dbReference type="GO" id="GO:0042277">
    <property type="term" value="F:peptide binding"/>
    <property type="evidence" value="ECO:0007669"/>
    <property type="project" value="TreeGrafter"/>
</dbReference>
<feature type="chain" id="PRO_5003737403" description="Peptidase M1 membrane alanine aminopeptidase domain-containing protein" evidence="1">
    <location>
        <begin position="22"/>
        <end position="754"/>
    </location>
</feature>
<reference evidence="4" key="1">
    <citation type="journal article" date="2012" name="Stand. Genomic Sci.">
        <title>Permanent draft genome sequence of the gliding predator Saprospira grandis strain Sa g1 (= HR1).</title>
        <authorList>
            <person name="Mavromatis K."/>
            <person name="Chertkov O."/>
            <person name="Lapidus A."/>
            <person name="Nolan M."/>
            <person name="Lucas S."/>
            <person name="Tice H."/>
            <person name="Del Rio T.G."/>
            <person name="Cheng J.F."/>
            <person name="Han C."/>
            <person name="Tapia R."/>
            <person name="Bruce D."/>
            <person name="Goodwin L.A."/>
            <person name="Pitluck S."/>
            <person name="Huntemann M."/>
            <person name="Liolios K."/>
            <person name="Pagani I."/>
            <person name="Ivanova N."/>
            <person name="Mikhailova N."/>
            <person name="Pati A."/>
            <person name="Chen A."/>
            <person name="Palaniappan K."/>
            <person name="Land M."/>
            <person name="Brambilla E.M."/>
            <person name="Rohde M."/>
            <person name="Spring S."/>
            <person name="Goker M."/>
            <person name="Detter J.C."/>
            <person name="Bristow J."/>
            <person name="Eisen J.A."/>
            <person name="Markowitz V."/>
            <person name="Hugenholtz P."/>
            <person name="Kyrpides N.C."/>
            <person name="Klenk H.P."/>
            <person name="Woyke T."/>
        </authorList>
    </citation>
    <scope>NUCLEOTIDE SEQUENCE [LARGE SCALE GENOMIC DNA]</scope>
    <source>
        <strain evidence="4">DSM 2844</strain>
    </source>
</reference>
<dbReference type="GO" id="GO:0008270">
    <property type="term" value="F:zinc ion binding"/>
    <property type="evidence" value="ECO:0007669"/>
    <property type="project" value="InterPro"/>
</dbReference>
<dbReference type="Pfam" id="PF01433">
    <property type="entry name" value="Peptidase_M1"/>
    <property type="match status" value="1"/>
</dbReference>
<dbReference type="GO" id="GO:0005615">
    <property type="term" value="C:extracellular space"/>
    <property type="evidence" value="ECO:0007669"/>
    <property type="project" value="TreeGrafter"/>
</dbReference>
<name>J0P0D9_9BACT</name>
<proteinExistence type="predicted"/>
<dbReference type="AlphaFoldDB" id="J0P0D9"/>
<dbReference type="PANTHER" id="PTHR11533">
    <property type="entry name" value="PROTEASE M1 ZINC METALLOPROTEASE"/>
    <property type="match status" value="1"/>
</dbReference>
<protein>
    <recommendedName>
        <fullName evidence="2">Peptidase M1 membrane alanine aminopeptidase domain-containing protein</fullName>
    </recommendedName>
</protein>
<dbReference type="Gene3D" id="1.10.390.10">
    <property type="entry name" value="Neutral Protease Domain 2"/>
    <property type="match status" value="1"/>
</dbReference>
<sequence length="754" mass="89108">MLKRSLLAILSLFLLAQYGWAQEERAHEKFKQLYEELPTPNQYHNAAGAPGHKYWQQRADYNIQVRLDDEKQRIYGKERIAYYNNSPDELSYLWLQLDQNVRAQGSDAQITEPQKIDNQMYSYQVMELFNDFDGGFKIEKVSGKKGETLKYTINKTMMRIDLDRPLKPGEKFEFDVKWWYNINDGIKTRARSGYEYFPEDDNYMYNIAQFYPRMCAYNAVDGWQNKQFMGRGEFTLSFGNFNLEITVPKNFIVGATGVLQNSKDVLSKTERERIEKARTAKDPVFIITEEEAKANESKKDEGSETWRFYASNVRDVAFVASRKLIWDAQGVQFGDRNVLAISYYPKECMGLWDKYSTRAVVHTLKTYSNYTFDYPYPVAISSHANFTGMEYPMICFNYGRPRPDGTYSERLKYGMIGVIIHEIGHNYFPMIVNSDERQWTWMDEGLNTFLQYLTEVEWERDYPCRRGPAYKITDYMGGDKNGIVPIMTNSESILQFGNNAYGKPATALNILRETIMGRELFDHAFKEYANRWKFKHPTPADFFRTMEDASGVDLDWFWRGWFYGTDHVDISLDEITHYHLNTFNPEQEMSMQKIWDAEDPTYIGDIRNKESVKQTVMERYPDLRDEYNDRDKYRVDEETQRNSLFAYQNLSTEEKEVLAKDYNYYQVDFKNVGGLVMPIIIELKYVDGSSEVRYIPAEIWRYNSNKVSKVFVTEKEIKEFILDPYLETADVERENNYFPRRRKPTRFEMFSPRQ</sequence>
<dbReference type="HOGENOM" id="CLU_015077_0_0_10"/>
<dbReference type="InterPro" id="IPR027268">
    <property type="entry name" value="Peptidase_M4/M1_CTD_sf"/>
</dbReference>
<evidence type="ECO:0000256" key="1">
    <source>
        <dbReference type="SAM" id="SignalP"/>
    </source>
</evidence>
<feature type="signal peptide" evidence="1">
    <location>
        <begin position="1"/>
        <end position="21"/>
    </location>
</feature>
<dbReference type="RefSeq" id="WP_002658740.1">
    <property type="nucleotide sequence ID" value="NZ_JH719942.1"/>
</dbReference>
<dbReference type="InterPro" id="IPR050344">
    <property type="entry name" value="Peptidase_M1_aminopeptidases"/>
</dbReference>
<accession>J0P0D9</accession>
<feature type="domain" description="Peptidase M1 membrane alanine aminopeptidase" evidence="2">
    <location>
        <begin position="362"/>
        <end position="561"/>
    </location>
</feature>
<dbReference type="GO" id="GO:0016020">
    <property type="term" value="C:membrane"/>
    <property type="evidence" value="ECO:0007669"/>
    <property type="project" value="TreeGrafter"/>
</dbReference>
<dbReference type="PANTHER" id="PTHR11533:SF174">
    <property type="entry name" value="PUROMYCIN-SENSITIVE AMINOPEPTIDASE-RELATED"/>
    <property type="match status" value="1"/>
</dbReference>
<keyword evidence="1" id="KW-0732">Signal</keyword>
<evidence type="ECO:0000259" key="2">
    <source>
        <dbReference type="Pfam" id="PF01433"/>
    </source>
</evidence>
<dbReference type="SUPFAM" id="SSF55486">
    <property type="entry name" value="Metalloproteases ('zincins'), catalytic domain"/>
    <property type="match status" value="1"/>
</dbReference>
<dbReference type="CDD" id="cd09604">
    <property type="entry name" value="M1_APN_like"/>
    <property type="match status" value="1"/>
</dbReference>
<organism evidence="3 4">
    <name type="scientific">Saprospira grandis DSM 2844</name>
    <dbReference type="NCBI Taxonomy" id="694433"/>
    <lineage>
        <taxon>Bacteria</taxon>
        <taxon>Pseudomonadati</taxon>
        <taxon>Bacteroidota</taxon>
        <taxon>Saprospiria</taxon>
        <taxon>Saprospirales</taxon>
        <taxon>Saprospiraceae</taxon>
        <taxon>Saprospira</taxon>
    </lineage>
</organism>
<dbReference type="EMBL" id="JH719942">
    <property type="protein sequence ID" value="EJF53239.1"/>
    <property type="molecule type" value="Genomic_DNA"/>
</dbReference>
<gene>
    <name evidence="3" type="ORF">SapgrDRAFT_1526</name>
</gene>
<dbReference type="InterPro" id="IPR014782">
    <property type="entry name" value="Peptidase_M1_dom"/>
</dbReference>